<feature type="transmembrane region" description="Helical" evidence="2">
    <location>
        <begin position="26"/>
        <end position="45"/>
    </location>
</feature>
<sequence length="753" mass="84192">MIKTKTNPIKIFLTQVREYLLHNKVLLINIIVSLLLLLLATYISIRESGGFNKFKLYDFEPGRVADRDVVVNKTLSFIDEDATALRKTARMQSVNAVFIRSAEVAAANISLYTELTHFLSELYEKGLSEESFLLAVQERYPAKISNAAVGTLFHIEDVDKFLLLSLSLFKQIYSRGVVEFPDKGLENFNKTEITVLSKTNTTQDYAVVAKTELLNKTDIPGFITSIVKNIKLEKYAELFTAFVVPFITPNILYDMNESEKAMDNALKKVEPVMVTIEKGEKIVRSGFIITSENYQRLMAYAKSGNYIDRRVFTAMTLFLCLLYVLAIFLFGKRISPSPLSLSFSLLILYSTALVYVLVLFVSKLPLFSLPLNLIPILPTALITALIATLISERIAVISSIITALAILIAMEFKIEPMLFSLFSGFATISLLHITGQRLDLIKTACSLMIVQPIFTLILMIAFPQSFNDLLFIAGGATINGFLSGILVLGFLPILETLLNTTTSFRLMELSDLNSPIMKKMLVTVSGTYNHTMMVATLAESACREIGANPLLARVGAYYHDIGKMENGEYFVENQTGDSKHLDLNPRLSATVIRSHLKIGIEKARQMHLPQAVIDIIGEHHGNSIISYFYEKEKAINPAADPEDFTYPGVPPRTKESAVVMLADVVEAACRTLEKPSIPRLEKFIDMLVEKKIQMHQLDNSDLTFKDIKTIKASFVSILAGYYHSRIEYPNQKDPDEKETKPAKKEIVKGSANA</sequence>
<dbReference type="PANTHER" id="PTHR36442:SF1">
    <property type="entry name" value="CYCLIC-DI-AMP PHOSPHODIESTERASE PGPH"/>
    <property type="match status" value="1"/>
</dbReference>
<dbReference type="PANTHER" id="PTHR36442">
    <property type="entry name" value="CYCLIC-DI-AMP PHOSPHODIESTERASE PGPH"/>
    <property type="match status" value="1"/>
</dbReference>
<keyword evidence="2" id="KW-0812">Transmembrane</keyword>
<evidence type="ECO:0000259" key="3">
    <source>
        <dbReference type="PROSITE" id="PS51831"/>
    </source>
</evidence>
<gene>
    <name evidence="4" type="ORF">TPHV1_210103</name>
</gene>
<dbReference type="Pfam" id="PF07697">
    <property type="entry name" value="7TMR-HDED"/>
    <property type="match status" value="1"/>
</dbReference>
<dbReference type="RefSeq" id="WP_044634644.1">
    <property type="nucleotide sequence ID" value="NZ_CDNC01000014.1"/>
</dbReference>
<reference evidence="5" key="1">
    <citation type="submission" date="2015-01" db="EMBL/GenBank/DDBJ databases">
        <authorList>
            <person name="Manzoor Shahid"/>
            <person name="Zubair Saima"/>
        </authorList>
    </citation>
    <scope>NUCLEOTIDE SEQUENCE [LARGE SCALE GENOMIC DNA]</scope>
    <source>
        <strain evidence="5">V1</strain>
    </source>
</reference>
<dbReference type="InterPro" id="IPR006675">
    <property type="entry name" value="HDIG_dom"/>
</dbReference>
<feature type="transmembrane region" description="Helical" evidence="2">
    <location>
        <begin position="416"/>
        <end position="433"/>
    </location>
</feature>
<dbReference type="SUPFAM" id="SSF109604">
    <property type="entry name" value="HD-domain/PDEase-like"/>
    <property type="match status" value="1"/>
</dbReference>
<dbReference type="AlphaFoldDB" id="A0A0B7GY12"/>
<dbReference type="InterPro" id="IPR011621">
    <property type="entry name" value="Metal-dep_PHydrolase_7TM_intra"/>
</dbReference>
<feature type="transmembrane region" description="Helical" evidence="2">
    <location>
        <begin position="445"/>
        <end position="463"/>
    </location>
</feature>
<dbReference type="InterPro" id="IPR011624">
    <property type="entry name" value="Metal-dep_PHydrolase_7TM_extra"/>
</dbReference>
<evidence type="ECO:0000256" key="1">
    <source>
        <dbReference type="SAM" id="MobiDB-lite"/>
    </source>
</evidence>
<organism evidence="4 5">
    <name type="scientific">Treponema phagedenis</name>
    <dbReference type="NCBI Taxonomy" id="162"/>
    <lineage>
        <taxon>Bacteria</taxon>
        <taxon>Pseudomonadati</taxon>
        <taxon>Spirochaetota</taxon>
        <taxon>Spirochaetia</taxon>
        <taxon>Spirochaetales</taxon>
        <taxon>Treponemataceae</taxon>
        <taxon>Treponema</taxon>
    </lineage>
</organism>
<accession>A0A0B7GY12</accession>
<name>A0A0B7GY12_TREPH</name>
<dbReference type="NCBIfam" id="TIGR00277">
    <property type="entry name" value="HDIG"/>
    <property type="match status" value="1"/>
</dbReference>
<dbReference type="PROSITE" id="PS51831">
    <property type="entry name" value="HD"/>
    <property type="match status" value="1"/>
</dbReference>
<dbReference type="Proteomes" id="UP000042527">
    <property type="component" value="Unassembled WGS sequence"/>
</dbReference>
<dbReference type="OrthoDB" id="9806952at2"/>
<dbReference type="Pfam" id="PF01966">
    <property type="entry name" value="HD"/>
    <property type="match status" value="1"/>
</dbReference>
<keyword evidence="5" id="KW-1185">Reference proteome</keyword>
<feature type="transmembrane region" description="Helical" evidence="2">
    <location>
        <begin position="367"/>
        <end position="387"/>
    </location>
</feature>
<dbReference type="Pfam" id="PF07698">
    <property type="entry name" value="7TM-7TMR_HD"/>
    <property type="match status" value="1"/>
</dbReference>
<evidence type="ECO:0000256" key="2">
    <source>
        <dbReference type="SAM" id="Phobius"/>
    </source>
</evidence>
<evidence type="ECO:0000313" key="5">
    <source>
        <dbReference type="Proteomes" id="UP000042527"/>
    </source>
</evidence>
<dbReference type="InterPro" id="IPR052722">
    <property type="entry name" value="PgpH_phosphodiesterase"/>
</dbReference>
<feature type="compositionally biased region" description="Basic and acidic residues" evidence="1">
    <location>
        <begin position="728"/>
        <end position="747"/>
    </location>
</feature>
<dbReference type="EMBL" id="CDNC01000014">
    <property type="protein sequence ID" value="CEM61870.1"/>
    <property type="molecule type" value="Genomic_DNA"/>
</dbReference>
<keyword evidence="4" id="KW-0378">Hydrolase</keyword>
<proteinExistence type="predicted"/>
<dbReference type="InterPro" id="IPR006674">
    <property type="entry name" value="HD_domain"/>
</dbReference>
<keyword evidence="2" id="KW-0472">Membrane</keyword>
<keyword evidence="4" id="KW-0675">Receptor</keyword>
<feature type="domain" description="HD" evidence="3">
    <location>
        <begin position="527"/>
        <end position="668"/>
    </location>
</feature>
<feature type="transmembrane region" description="Helical" evidence="2">
    <location>
        <begin position="311"/>
        <end position="331"/>
    </location>
</feature>
<feature type="region of interest" description="Disordered" evidence="1">
    <location>
        <begin position="728"/>
        <end position="753"/>
    </location>
</feature>
<feature type="transmembrane region" description="Helical" evidence="2">
    <location>
        <begin position="394"/>
        <end position="410"/>
    </location>
</feature>
<dbReference type="GO" id="GO:0016787">
    <property type="term" value="F:hydrolase activity"/>
    <property type="evidence" value="ECO:0007669"/>
    <property type="project" value="UniProtKB-KW"/>
</dbReference>
<protein>
    <submittedName>
        <fullName evidence="4">7TM receptor with intracellular HD hydrolase</fullName>
    </submittedName>
</protein>
<feature type="transmembrane region" description="Helical" evidence="2">
    <location>
        <begin position="343"/>
        <end position="361"/>
    </location>
</feature>
<dbReference type="InterPro" id="IPR003607">
    <property type="entry name" value="HD/PDEase_dom"/>
</dbReference>
<keyword evidence="2" id="KW-1133">Transmembrane helix</keyword>
<dbReference type="Gene3D" id="1.10.3210.10">
    <property type="entry name" value="Hypothetical protein af1432"/>
    <property type="match status" value="1"/>
</dbReference>
<feature type="transmembrane region" description="Helical" evidence="2">
    <location>
        <begin position="469"/>
        <end position="494"/>
    </location>
</feature>
<dbReference type="CDD" id="cd00077">
    <property type="entry name" value="HDc"/>
    <property type="match status" value="1"/>
</dbReference>
<dbReference type="SMART" id="SM00471">
    <property type="entry name" value="HDc"/>
    <property type="match status" value="1"/>
</dbReference>
<evidence type="ECO:0000313" key="4">
    <source>
        <dbReference type="EMBL" id="CEM61870.1"/>
    </source>
</evidence>